<gene>
    <name evidence="2" type="ORF">Q8F55_003206</name>
</gene>
<keyword evidence="3" id="KW-1185">Reference proteome</keyword>
<dbReference type="RefSeq" id="XP_069212140.1">
    <property type="nucleotide sequence ID" value="XM_069351754.1"/>
</dbReference>
<feature type="region of interest" description="Disordered" evidence="1">
    <location>
        <begin position="316"/>
        <end position="388"/>
    </location>
</feature>
<evidence type="ECO:0000256" key="1">
    <source>
        <dbReference type="SAM" id="MobiDB-lite"/>
    </source>
</evidence>
<sequence length="388" mass="41235">MTPTPWQGLSWPWAEHPEWPADYEFGATRAPVASPPAYVVHEVGAADETAAVAYKYKGAYGGGKASKVFFTLFRWSEGGRDYCITRQDMAYAFSKLVGDWERVLLALHDVQATAAANKRAGRLPSADTQARHLAVVAWVAGVVEQAFWSIEHLAAHLDVLSRAEVTGAIPASWARGPAVLGDYVLRPGAARHPAPAKPDTYAFRVCADVVARCRALPTPTDAVDAGTRLLDEAILHPVLARAATAAFGVLKETADEKALGEIRRVRAAGVRRTNFAKRWAVKRPPPAPPVLPAADHALVMGLLEDAALSALGSPAPTAAPTLSSGRSVSSGASVGPRSPESERDAYAATPPERDRASPIYGALRRKAETEGAPPAPPLKSPSFAFGRH</sequence>
<dbReference type="GeneID" id="95984249"/>
<name>A0ABR3QBU2_9TREE</name>
<proteinExistence type="predicted"/>
<dbReference type="EMBL" id="JBBXJM010000002">
    <property type="protein sequence ID" value="KAL1412196.1"/>
    <property type="molecule type" value="Genomic_DNA"/>
</dbReference>
<feature type="compositionally biased region" description="Low complexity" evidence="1">
    <location>
        <begin position="323"/>
        <end position="338"/>
    </location>
</feature>
<organism evidence="2 3">
    <name type="scientific">Vanrija albida</name>
    <dbReference type="NCBI Taxonomy" id="181172"/>
    <lineage>
        <taxon>Eukaryota</taxon>
        <taxon>Fungi</taxon>
        <taxon>Dikarya</taxon>
        <taxon>Basidiomycota</taxon>
        <taxon>Agaricomycotina</taxon>
        <taxon>Tremellomycetes</taxon>
        <taxon>Trichosporonales</taxon>
        <taxon>Trichosporonaceae</taxon>
        <taxon>Vanrija</taxon>
    </lineage>
</organism>
<reference evidence="2 3" key="1">
    <citation type="submission" date="2023-08" db="EMBL/GenBank/DDBJ databases">
        <title>Annotated Genome Sequence of Vanrija albida AlHP1.</title>
        <authorList>
            <person name="Herzog R."/>
        </authorList>
    </citation>
    <scope>NUCLEOTIDE SEQUENCE [LARGE SCALE GENOMIC DNA]</scope>
    <source>
        <strain evidence="2 3">AlHP1</strain>
    </source>
</reference>
<dbReference type="Proteomes" id="UP001565368">
    <property type="component" value="Unassembled WGS sequence"/>
</dbReference>
<evidence type="ECO:0000313" key="2">
    <source>
        <dbReference type="EMBL" id="KAL1412196.1"/>
    </source>
</evidence>
<evidence type="ECO:0000313" key="3">
    <source>
        <dbReference type="Proteomes" id="UP001565368"/>
    </source>
</evidence>
<accession>A0ABR3QBU2</accession>
<protein>
    <submittedName>
        <fullName evidence="2">Uncharacterized protein</fullName>
    </submittedName>
</protein>
<feature type="compositionally biased region" description="Basic and acidic residues" evidence="1">
    <location>
        <begin position="339"/>
        <end position="356"/>
    </location>
</feature>
<comment type="caution">
    <text evidence="2">The sequence shown here is derived from an EMBL/GenBank/DDBJ whole genome shotgun (WGS) entry which is preliminary data.</text>
</comment>